<evidence type="ECO:0000256" key="2">
    <source>
        <dbReference type="ARBA" id="ARBA00022630"/>
    </source>
</evidence>
<evidence type="ECO:0000313" key="6">
    <source>
        <dbReference type="Proteomes" id="UP001366503"/>
    </source>
</evidence>
<dbReference type="PANTHER" id="PTHR48105">
    <property type="entry name" value="THIOREDOXIN REDUCTASE 1-RELATED-RELATED"/>
    <property type="match status" value="1"/>
</dbReference>
<protein>
    <recommendedName>
        <fullName evidence="1">Thioredoxin reductase</fullName>
    </recommendedName>
</protein>
<dbReference type="InterPro" id="IPR050097">
    <property type="entry name" value="Ferredoxin-NADP_redctase_2"/>
</dbReference>
<dbReference type="InterPro" id="IPR023753">
    <property type="entry name" value="FAD/NAD-binding_dom"/>
</dbReference>
<accession>A0ABU8KKL1</accession>
<evidence type="ECO:0000313" key="5">
    <source>
        <dbReference type="EMBL" id="MEI9405671.1"/>
    </source>
</evidence>
<gene>
    <name evidence="5" type="ORF">O7A05_26400</name>
</gene>
<comment type="caution">
    <text evidence="5">The sequence shown here is derived from an EMBL/GenBank/DDBJ whole genome shotgun (WGS) entry which is preliminary data.</text>
</comment>
<name>A0ABU8KKL1_9HYPH</name>
<dbReference type="RefSeq" id="WP_337095907.1">
    <property type="nucleotide sequence ID" value="NZ_JAPYKO010000024.1"/>
</dbReference>
<dbReference type="EMBL" id="JAPYKO010000024">
    <property type="protein sequence ID" value="MEI9405671.1"/>
    <property type="molecule type" value="Genomic_DNA"/>
</dbReference>
<keyword evidence="6" id="KW-1185">Reference proteome</keyword>
<reference evidence="5 6" key="1">
    <citation type="submission" date="2022-12" db="EMBL/GenBank/DDBJ databases">
        <authorList>
            <person name="Muema E."/>
        </authorList>
    </citation>
    <scope>NUCLEOTIDE SEQUENCE [LARGE SCALE GENOMIC DNA]</scope>
    <source>
        <strain evidence="6">1330</strain>
    </source>
</reference>
<evidence type="ECO:0000256" key="1">
    <source>
        <dbReference type="ARBA" id="ARBA00018719"/>
    </source>
</evidence>
<dbReference type="Proteomes" id="UP001366503">
    <property type="component" value="Unassembled WGS sequence"/>
</dbReference>
<dbReference type="Gene3D" id="3.50.50.60">
    <property type="entry name" value="FAD/NAD(P)-binding domain"/>
    <property type="match status" value="2"/>
</dbReference>
<sequence length="297" mass="31499">MTDQGHHRAEQIDCLIVGGGPAGLAAATYLGRFRRRVVLFDAGESRAKFIPITRNCPGFPDGISGPDLLSRLRQQALRSGAELRDEAVHDIKRDGAEFIAAGPTSVRARAVLLATGVVDTLPDIPLATDMIRGGTMRLCPICDGYEVIDKRVAVMGPLKEAVKKASFMRTYTRDLTVLATDGACRMDECSGPLREAGIRVEACIPNSLRPLGEHAIVLLSGGATCTFDAVYPAMGCRTGAKFGIDLGATCDDLGYIIVDAHQRTVVPGLYAAGDVVNEINQIAVAFGHAAIAATDIH</sequence>
<keyword evidence="2" id="KW-0285">Flavoprotein</keyword>
<keyword evidence="3" id="KW-0560">Oxidoreductase</keyword>
<dbReference type="Pfam" id="PF07992">
    <property type="entry name" value="Pyr_redox_2"/>
    <property type="match status" value="1"/>
</dbReference>
<feature type="domain" description="FAD/NAD(P)-binding" evidence="4">
    <location>
        <begin position="13"/>
        <end position="289"/>
    </location>
</feature>
<dbReference type="PRINTS" id="PR00368">
    <property type="entry name" value="FADPNR"/>
</dbReference>
<dbReference type="PRINTS" id="PR00469">
    <property type="entry name" value="PNDRDTASEII"/>
</dbReference>
<feature type="non-terminal residue" evidence="5">
    <location>
        <position position="297"/>
    </location>
</feature>
<dbReference type="InterPro" id="IPR036188">
    <property type="entry name" value="FAD/NAD-bd_sf"/>
</dbReference>
<evidence type="ECO:0000256" key="3">
    <source>
        <dbReference type="ARBA" id="ARBA00023002"/>
    </source>
</evidence>
<evidence type="ECO:0000259" key="4">
    <source>
        <dbReference type="Pfam" id="PF07992"/>
    </source>
</evidence>
<dbReference type="SUPFAM" id="SSF51905">
    <property type="entry name" value="FAD/NAD(P)-binding domain"/>
    <property type="match status" value="1"/>
</dbReference>
<organism evidence="5 6">
    <name type="scientific">Mesorhizobium argentiipisi</name>
    <dbReference type="NCBI Taxonomy" id="3015175"/>
    <lineage>
        <taxon>Bacteria</taxon>
        <taxon>Pseudomonadati</taxon>
        <taxon>Pseudomonadota</taxon>
        <taxon>Alphaproteobacteria</taxon>
        <taxon>Hyphomicrobiales</taxon>
        <taxon>Phyllobacteriaceae</taxon>
        <taxon>Mesorhizobium</taxon>
    </lineage>
</organism>
<proteinExistence type="predicted"/>